<evidence type="ECO:0000259" key="1">
    <source>
        <dbReference type="Pfam" id="PF04986"/>
    </source>
</evidence>
<dbReference type="AlphaFoldDB" id="A0A9P1NFE3"/>
<dbReference type="InterPro" id="IPR007069">
    <property type="entry name" value="Transposase_32"/>
</dbReference>
<feature type="domain" description="Transposase IS801/IS1294" evidence="1">
    <location>
        <begin position="36"/>
        <end position="169"/>
    </location>
</feature>
<dbReference type="GO" id="GO:0004803">
    <property type="term" value="F:transposase activity"/>
    <property type="evidence" value="ECO:0007669"/>
    <property type="project" value="InterPro"/>
</dbReference>
<name>A0A9P1NFE3_VIBVL</name>
<reference evidence="2" key="1">
    <citation type="journal article" date="2008" name="J. Bacteriol.">
        <title>A common virulence plasmid in biotype 2 Vibrio vulnificus and its dissemination aided by a conjugal plasmid.</title>
        <authorList>
            <person name="Lee C.T."/>
            <person name="Amaro C."/>
            <person name="Wu K.M."/>
            <person name="Valiente E."/>
            <person name="Chang Y.F."/>
            <person name="Tsai S.F."/>
            <person name="Chang C.H."/>
            <person name="Hor L.I."/>
        </authorList>
    </citation>
    <scope>NUCLEOTIDE SEQUENCE</scope>
    <source>
        <strain evidence="2">CECT4999</strain>
    </source>
</reference>
<dbReference type="EMBL" id="AM293858">
    <property type="protein sequence ID" value="CAL25432.1"/>
    <property type="molecule type" value="Genomic_DNA"/>
</dbReference>
<dbReference type="GO" id="GO:0006313">
    <property type="term" value="P:DNA transposition"/>
    <property type="evidence" value="ECO:0007669"/>
    <property type="project" value="InterPro"/>
</dbReference>
<sequence length="220" mass="25373">MGKATGYRYWSVLCTSICLSHVVAYVRGQTGLWKPIFFKAKTTEKCWRAIITQLLDSHYSELDLSGEGFPFIRNEQDWSRFLTSQYCRRWKLHFAKKTANVTPAMTYLGRYLKRPPISASRLRHDFQGGLVTFDYLNHRNGRTESRVLSPEALIDRMIEHIPDKHFKMILSNRRRGEMLPKVYDALGIAPKDSPEMHSHAAMLKGYVKVAPLSAFFVVTA</sequence>
<evidence type="ECO:0000313" key="2">
    <source>
        <dbReference type="EMBL" id="CAL25432.1"/>
    </source>
</evidence>
<gene>
    <name evidence="2" type="primary">vep70</name>
</gene>
<dbReference type="GO" id="GO:0003677">
    <property type="term" value="F:DNA binding"/>
    <property type="evidence" value="ECO:0007669"/>
    <property type="project" value="InterPro"/>
</dbReference>
<dbReference type="Pfam" id="PF04986">
    <property type="entry name" value="Y2_Tnp"/>
    <property type="match status" value="1"/>
</dbReference>
<proteinExistence type="predicted"/>
<protein>
    <submittedName>
        <fullName evidence="2">Transposase</fullName>
    </submittedName>
</protein>
<accession>A0A9P1NFE3</accession>
<organism evidence="2">
    <name type="scientific">Vibrio vulnificus</name>
    <dbReference type="NCBI Taxonomy" id="672"/>
    <lineage>
        <taxon>Bacteria</taxon>
        <taxon>Pseudomonadati</taxon>
        <taxon>Pseudomonadota</taxon>
        <taxon>Gammaproteobacteria</taxon>
        <taxon>Vibrionales</taxon>
        <taxon>Vibrionaceae</taxon>
        <taxon>Vibrio</taxon>
    </lineage>
</organism>